<protein>
    <recommendedName>
        <fullName evidence="3">Tethering factor for nuclear proteasome STS1</fullName>
    </recommendedName>
</protein>
<sequence>MANVLHPQIDFHPRPVSHSPSPFGFGFGLGPTASMGTPSWVTPTPGHTNPAAFHQLASSIAQSATRPPKRRLDPEEESENGRYPISRDESMDRSPTPERPKRAAPKRARVVNTADAASKSDPSLKENKSSSGAGDDDVDIGVLLASLPPQSLLPLLSSLLKAKPSLKATILPLIPRPTLEIAVQALTESAKRLREAYPYSSTPLHSLSAFDAAARSSLNPTFGQSSQMVLPAMRNSYIISRLRPHVSDYVSTCMSYFPYFSCIPPPSNVSVSAPTATTNSASTIQSLHKDKFHPSETFLFLLAVTNQIVNQPSLSIGELAPMILPRLSEEWRTWVDKVDELVNAQARMFGSETVRGWERGLDELAECKAPEISEVMRGIRDNWVTKVGWLIGRTLQQPMDEL</sequence>
<evidence type="ECO:0000256" key="1">
    <source>
        <dbReference type="ARBA" id="ARBA00006199"/>
    </source>
</evidence>
<accession>A0A0C2YET8</accession>
<evidence type="ECO:0000256" key="4">
    <source>
        <dbReference type="SAM" id="MobiDB-lite"/>
    </source>
</evidence>
<comment type="subcellular location">
    <subcellularLocation>
        <location evidence="3">Cytoplasm</location>
    </subcellularLocation>
    <subcellularLocation>
        <location evidence="3">Nucleus</location>
    </subcellularLocation>
</comment>
<dbReference type="GO" id="GO:0031965">
    <property type="term" value="C:nuclear membrane"/>
    <property type="evidence" value="ECO:0007669"/>
    <property type="project" value="TreeGrafter"/>
</dbReference>
<evidence type="ECO:0000256" key="3">
    <source>
        <dbReference type="RuleBase" id="RU368013"/>
    </source>
</evidence>
<dbReference type="GO" id="GO:0031144">
    <property type="term" value="P:proteasome localization"/>
    <property type="evidence" value="ECO:0007669"/>
    <property type="project" value="UniProtKB-UniRule"/>
</dbReference>
<dbReference type="OrthoDB" id="10061064at2759"/>
<dbReference type="PANTHER" id="PTHR28032:SF1">
    <property type="entry name" value="FI02826P"/>
    <property type="match status" value="1"/>
</dbReference>
<feature type="region of interest" description="Disordered" evidence="4">
    <location>
        <begin position="59"/>
        <end position="136"/>
    </location>
</feature>
<keyword evidence="3" id="KW-0653">Protein transport</keyword>
<reference evidence="6" key="2">
    <citation type="submission" date="2015-01" db="EMBL/GenBank/DDBJ databases">
        <title>Evolutionary Origins and Diversification of the Mycorrhizal Mutualists.</title>
        <authorList>
            <consortium name="DOE Joint Genome Institute"/>
            <consortium name="Mycorrhizal Genomics Consortium"/>
            <person name="Kohler A."/>
            <person name="Kuo A."/>
            <person name="Nagy L.G."/>
            <person name="Floudas D."/>
            <person name="Copeland A."/>
            <person name="Barry K.W."/>
            <person name="Cichocki N."/>
            <person name="Veneault-Fourrey C."/>
            <person name="LaButti K."/>
            <person name="Lindquist E.A."/>
            <person name="Lipzen A."/>
            <person name="Lundell T."/>
            <person name="Morin E."/>
            <person name="Murat C."/>
            <person name="Riley R."/>
            <person name="Ohm R."/>
            <person name="Sun H."/>
            <person name="Tunlid A."/>
            <person name="Henrissat B."/>
            <person name="Grigoriev I.V."/>
            <person name="Hibbett D.S."/>
            <person name="Martin F."/>
        </authorList>
    </citation>
    <scope>NUCLEOTIDE SEQUENCE [LARGE SCALE GENOMIC DNA]</scope>
    <source>
        <strain evidence="6">h7</strain>
    </source>
</reference>
<dbReference type="InterPro" id="IPR038422">
    <property type="entry name" value="Cut8/Sts1_sf"/>
</dbReference>
<name>A0A0C2YET8_HEBCY</name>
<keyword evidence="3" id="KW-0963">Cytoplasm</keyword>
<keyword evidence="3" id="KW-0813">Transport</keyword>
<dbReference type="GO" id="GO:0070628">
    <property type="term" value="F:proteasome binding"/>
    <property type="evidence" value="ECO:0007669"/>
    <property type="project" value="TreeGrafter"/>
</dbReference>
<comment type="similarity">
    <text evidence="1 3">Belongs to the cut8/STS1 family.</text>
</comment>
<dbReference type="GO" id="GO:0005737">
    <property type="term" value="C:cytoplasm"/>
    <property type="evidence" value="ECO:0007669"/>
    <property type="project" value="UniProtKB-SubCell"/>
</dbReference>
<gene>
    <name evidence="5" type="ORF">M413DRAFT_440004</name>
</gene>
<evidence type="ECO:0000313" key="6">
    <source>
        <dbReference type="Proteomes" id="UP000053424"/>
    </source>
</evidence>
<organism evidence="5 6">
    <name type="scientific">Hebeloma cylindrosporum</name>
    <dbReference type="NCBI Taxonomy" id="76867"/>
    <lineage>
        <taxon>Eukaryota</taxon>
        <taxon>Fungi</taxon>
        <taxon>Dikarya</taxon>
        <taxon>Basidiomycota</taxon>
        <taxon>Agaricomycotina</taxon>
        <taxon>Agaricomycetes</taxon>
        <taxon>Agaricomycetidae</taxon>
        <taxon>Agaricales</taxon>
        <taxon>Agaricineae</taxon>
        <taxon>Hymenogastraceae</taxon>
        <taxon>Hebeloma</taxon>
    </lineage>
</organism>
<dbReference type="GO" id="GO:0071630">
    <property type="term" value="P:nuclear protein quality control by the ubiquitin-proteasome system"/>
    <property type="evidence" value="ECO:0007669"/>
    <property type="project" value="UniProtKB-UniRule"/>
</dbReference>
<keyword evidence="6" id="KW-1185">Reference proteome</keyword>
<dbReference type="Proteomes" id="UP000053424">
    <property type="component" value="Unassembled WGS sequence"/>
</dbReference>
<reference evidence="5 6" key="1">
    <citation type="submission" date="2014-04" db="EMBL/GenBank/DDBJ databases">
        <authorList>
            <consortium name="DOE Joint Genome Institute"/>
            <person name="Kuo A."/>
            <person name="Gay G."/>
            <person name="Dore J."/>
            <person name="Kohler A."/>
            <person name="Nagy L.G."/>
            <person name="Floudas D."/>
            <person name="Copeland A."/>
            <person name="Barry K.W."/>
            <person name="Cichocki N."/>
            <person name="Veneault-Fourrey C."/>
            <person name="LaButti K."/>
            <person name="Lindquist E.A."/>
            <person name="Lipzen A."/>
            <person name="Lundell T."/>
            <person name="Morin E."/>
            <person name="Murat C."/>
            <person name="Sun H."/>
            <person name="Tunlid A."/>
            <person name="Henrissat B."/>
            <person name="Grigoriev I.V."/>
            <person name="Hibbett D.S."/>
            <person name="Martin F."/>
            <person name="Nordberg H.P."/>
            <person name="Cantor M.N."/>
            <person name="Hua S.X."/>
        </authorList>
    </citation>
    <scope>NUCLEOTIDE SEQUENCE [LARGE SCALE GENOMIC DNA]</scope>
    <source>
        <strain evidence="6">h7</strain>
    </source>
</reference>
<evidence type="ECO:0000313" key="5">
    <source>
        <dbReference type="EMBL" id="KIM48283.1"/>
    </source>
</evidence>
<evidence type="ECO:0000256" key="2">
    <source>
        <dbReference type="ARBA" id="ARBA00023242"/>
    </source>
</evidence>
<dbReference type="PANTHER" id="PTHR28032">
    <property type="entry name" value="FI02826P"/>
    <property type="match status" value="1"/>
</dbReference>
<comment type="function">
    <text evidence="3">Involved in ubiquitin-mediated protein degradation. Regulatory factor in the ubiquitin/proteasome pathway that controls the turnover of proteasome substrates. Targets proteasomes to the nucleus and facilitates the degradation of nuclear proteins.</text>
</comment>
<comment type="subunit">
    <text evidence="3">Binds the proteasome.</text>
</comment>
<proteinExistence type="inferred from homology"/>
<dbReference type="Gene3D" id="1.20.58.1590">
    <property type="entry name" value="Tethering factor for nuclear proteasome Cut8/Sts1"/>
    <property type="match status" value="1"/>
</dbReference>
<dbReference type="GO" id="GO:0015031">
    <property type="term" value="P:protein transport"/>
    <property type="evidence" value="ECO:0007669"/>
    <property type="project" value="UniProtKB-UniRule"/>
</dbReference>
<dbReference type="HOGENOM" id="CLU_056224_0_0_1"/>
<dbReference type="EMBL" id="KN831769">
    <property type="protein sequence ID" value="KIM48283.1"/>
    <property type="molecule type" value="Genomic_DNA"/>
</dbReference>
<dbReference type="AlphaFoldDB" id="A0A0C2YET8"/>
<feature type="compositionally biased region" description="Basic and acidic residues" evidence="4">
    <location>
        <begin position="85"/>
        <end position="101"/>
    </location>
</feature>
<dbReference type="STRING" id="686832.A0A0C2YET8"/>
<dbReference type="Pfam" id="PF08559">
    <property type="entry name" value="Cut8"/>
    <property type="match status" value="1"/>
</dbReference>
<keyword evidence="2 3" id="KW-0539">Nucleus</keyword>
<dbReference type="InterPro" id="IPR013868">
    <property type="entry name" value="Cut8/Sts1_fam"/>
</dbReference>